<dbReference type="InterPro" id="IPR007187">
    <property type="entry name" value="Nucleoporin_Nup133/Nup155_C"/>
</dbReference>
<evidence type="ECO:0000256" key="3">
    <source>
        <dbReference type="ARBA" id="ARBA00022448"/>
    </source>
</evidence>
<evidence type="ECO:0000256" key="1">
    <source>
        <dbReference type="ARBA" id="ARBA00004259"/>
    </source>
</evidence>
<evidence type="ECO:0000256" key="7">
    <source>
        <dbReference type="ARBA" id="ARBA00023242"/>
    </source>
</evidence>
<reference evidence="9 10" key="1">
    <citation type="journal article" date="2022" name="Nat. Ecol. Evol.">
        <title>A masculinizing supergene underlies an exaggerated male reproductive morph in a spider.</title>
        <authorList>
            <person name="Hendrickx F."/>
            <person name="De Corte Z."/>
            <person name="Sonet G."/>
            <person name="Van Belleghem S.M."/>
            <person name="Kostlbacher S."/>
            <person name="Vangestel C."/>
        </authorList>
    </citation>
    <scope>NUCLEOTIDE SEQUENCE [LARGE SCALE GENOMIC DNA]</scope>
    <source>
        <strain evidence="9">W744_W776</strain>
    </source>
</reference>
<dbReference type="EMBL" id="JAFNEN010000443">
    <property type="protein sequence ID" value="KAG8182878.1"/>
    <property type="molecule type" value="Genomic_DNA"/>
</dbReference>
<accession>A0AAV6UGQ2</accession>
<dbReference type="Pfam" id="PF03177">
    <property type="entry name" value="Nucleoporin_C"/>
    <property type="match status" value="1"/>
</dbReference>
<dbReference type="InterPro" id="IPR015943">
    <property type="entry name" value="WD40/YVTN_repeat-like_dom_sf"/>
</dbReference>
<protein>
    <recommendedName>
        <fullName evidence="8">Nucleoporin Nup133/Nup155-like C-terminal domain-containing protein</fullName>
    </recommendedName>
</protein>
<keyword evidence="10" id="KW-1185">Reference proteome</keyword>
<dbReference type="PANTHER" id="PTHR13405:SF11">
    <property type="entry name" value="NUCLEAR PORE COMPLEX PROTEIN NUP133"/>
    <property type="match status" value="1"/>
</dbReference>
<keyword evidence="6" id="KW-0811">Translocation</keyword>
<evidence type="ECO:0000256" key="5">
    <source>
        <dbReference type="ARBA" id="ARBA00022927"/>
    </source>
</evidence>
<dbReference type="AlphaFoldDB" id="A0AAV6UGQ2"/>
<dbReference type="InterPro" id="IPR037624">
    <property type="entry name" value="Nup133-like"/>
</dbReference>
<dbReference type="GO" id="GO:0006606">
    <property type="term" value="P:protein import into nucleus"/>
    <property type="evidence" value="ECO:0007669"/>
    <property type="project" value="TreeGrafter"/>
</dbReference>
<sequence length="800" mass="90323">MDLDRNLKQHFSQALENDSNLIPNVKTWCLDMQICSSGVMIFTAGTLAARLGGTVHYALGVVNSDKSSETFTAFHLTSYNEPYQEDIEERLLHYKFLLPTMDSPSAYIYNATKVLCIPIESTEHHTELDFSTMQDIILGSGSCEGIPLFFTKEYGIVSFTPKQKQFGDPRLLASMKEVSFRQTDPDEPPESISANLRTAMCAFVANDTDKCERLVAEVLSGKPSLDGAVLGLSLGIIDDYPVSDPRWCESIPSGLVSSSLLISYQLEDKLKTHECLVTFLSACHLMELLSTSRDGEVKVATTVLLSEHAEKLNAARALRVFLNDHSDVIGAVIQDTLERRGVSPKNHLTPQDVFFREVSSFHTMFPSLLEWEISQLNAGEGADARLNAIMTTNKIFVGLLQAALEQRQKHQELLKDGADCLPWTAREGNSGIRHYVRTQLQLNVDHSLRLSDSIQVQGALFQQYVELVDLHLASFSQPNSKEIQMEKGRFIPPLLSVGQYERAAALAEKYLDFDTLIQICEETKSGDRLQRYMHQFSEQNFAKFVFKWYCDKGQKGRLFSLRLDERAALGSFLAEHQELRWLYQVQEEKYSQAQDTLRQLALKETEFLNRKKTLLSLSKACVLVSDVPKTTKAMQIEALNTELDLIAHQEALPVSVVESCGIDPRNMRVFLPEELIEMYIAEENSTANAYDFKIALDLLGFVKKPADDPEVGILRMHIWSKAILRDNWDVLDISNSLDSLKETIFFQIIELAFDQGLDLSDFLPPLEELLQAPELRDFQDNPSFKFLLQASYEHLLKGIA</sequence>
<comment type="caution">
    <text evidence="9">The sequence shown here is derived from an EMBL/GenBank/DDBJ whole genome shotgun (WGS) entry which is preliminary data.</text>
</comment>
<dbReference type="GO" id="GO:0000972">
    <property type="term" value="P:transcription-dependent tethering of RNA polymerase II gene DNA at nuclear periphery"/>
    <property type="evidence" value="ECO:0007669"/>
    <property type="project" value="TreeGrafter"/>
</dbReference>
<comment type="subcellular location">
    <subcellularLocation>
        <location evidence="1">Nucleus envelope</location>
    </subcellularLocation>
</comment>
<gene>
    <name evidence="9" type="ORF">JTE90_024621</name>
</gene>
<dbReference type="GO" id="GO:0017056">
    <property type="term" value="F:structural constituent of nuclear pore"/>
    <property type="evidence" value="ECO:0007669"/>
    <property type="project" value="InterPro"/>
</dbReference>
<proteinExistence type="inferred from homology"/>
<evidence type="ECO:0000313" key="9">
    <source>
        <dbReference type="EMBL" id="KAG8182878.1"/>
    </source>
</evidence>
<dbReference type="SUPFAM" id="SSF117289">
    <property type="entry name" value="Nucleoporin domain"/>
    <property type="match status" value="1"/>
</dbReference>
<dbReference type="Proteomes" id="UP000827092">
    <property type="component" value="Unassembled WGS sequence"/>
</dbReference>
<evidence type="ECO:0000256" key="4">
    <source>
        <dbReference type="ARBA" id="ARBA00022816"/>
    </source>
</evidence>
<name>A0AAV6UGQ2_9ARAC</name>
<keyword evidence="4" id="KW-0509">mRNA transport</keyword>
<dbReference type="Gene3D" id="1.25.40.700">
    <property type="match status" value="1"/>
</dbReference>
<keyword evidence="7" id="KW-0539">Nucleus</keyword>
<keyword evidence="5" id="KW-0653">Protein transport</keyword>
<comment type="similarity">
    <text evidence="2">Belongs to the nucleoporin Nup133 family.</text>
</comment>
<dbReference type="GO" id="GO:0031080">
    <property type="term" value="C:nuclear pore outer ring"/>
    <property type="evidence" value="ECO:0007669"/>
    <property type="project" value="TreeGrafter"/>
</dbReference>
<dbReference type="Gene3D" id="2.130.10.10">
    <property type="entry name" value="YVTN repeat-like/Quinoprotein amine dehydrogenase"/>
    <property type="match status" value="1"/>
</dbReference>
<evidence type="ECO:0000259" key="8">
    <source>
        <dbReference type="Pfam" id="PF03177"/>
    </source>
</evidence>
<evidence type="ECO:0000313" key="10">
    <source>
        <dbReference type="Proteomes" id="UP000827092"/>
    </source>
</evidence>
<dbReference type="Gene3D" id="1.20.58.1380">
    <property type="match status" value="1"/>
</dbReference>
<keyword evidence="3" id="KW-0813">Transport</keyword>
<dbReference type="PANTHER" id="PTHR13405">
    <property type="entry name" value="NUCLEAR PORE COMPLEX PROTEIN NUP133"/>
    <property type="match status" value="1"/>
</dbReference>
<evidence type="ECO:0000256" key="2">
    <source>
        <dbReference type="ARBA" id="ARBA00005569"/>
    </source>
</evidence>
<feature type="domain" description="Nucleoporin Nup133/Nup155-like C-terminal" evidence="8">
    <location>
        <begin position="498"/>
        <end position="664"/>
    </location>
</feature>
<organism evidence="9 10">
    <name type="scientific">Oedothorax gibbosus</name>
    <dbReference type="NCBI Taxonomy" id="931172"/>
    <lineage>
        <taxon>Eukaryota</taxon>
        <taxon>Metazoa</taxon>
        <taxon>Ecdysozoa</taxon>
        <taxon>Arthropoda</taxon>
        <taxon>Chelicerata</taxon>
        <taxon>Arachnida</taxon>
        <taxon>Araneae</taxon>
        <taxon>Araneomorphae</taxon>
        <taxon>Entelegynae</taxon>
        <taxon>Araneoidea</taxon>
        <taxon>Linyphiidae</taxon>
        <taxon>Erigoninae</taxon>
        <taxon>Oedothorax</taxon>
    </lineage>
</organism>
<evidence type="ECO:0000256" key="6">
    <source>
        <dbReference type="ARBA" id="ARBA00023010"/>
    </source>
</evidence>
<dbReference type="GO" id="GO:0016973">
    <property type="term" value="P:poly(A)+ mRNA export from nucleus"/>
    <property type="evidence" value="ECO:0007669"/>
    <property type="project" value="TreeGrafter"/>
</dbReference>